<dbReference type="Proteomes" id="UP001243212">
    <property type="component" value="Unassembled WGS sequence"/>
</dbReference>
<evidence type="ECO:0000256" key="1">
    <source>
        <dbReference type="ARBA" id="ARBA00004651"/>
    </source>
</evidence>
<proteinExistence type="inferred from homology"/>
<reference evidence="9 10" key="1">
    <citation type="submission" date="2023-07" db="EMBL/GenBank/DDBJ databases">
        <title>Sequencing the genomes of 1000 actinobacteria strains.</title>
        <authorList>
            <person name="Klenk H.-P."/>
        </authorList>
    </citation>
    <scope>NUCLEOTIDE SEQUENCE [LARGE SCALE GENOMIC DNA]</scope>
    <source>
        <strain evidence="9 10">DSM 17163</strain>
    </source>
</reference>
<keyword evidence="4 7" id="KW-0812">Transmembrane</keyword>
<keyword evidence="6 7" id="KW-0472">Membrane</keyword>
<dbReference type="PANTHER" id="PTHR30183">
    <property type="entry name" value="MOLYBDENUM TRANSPORT SYSTEM PERMEASE PROTEIN MODB"/>
    <property type="match status" value="1"/>
</dbReference>
<comment type="subcellular location">
    <subcellularLocation>
        <location evidence="1 7">Cell membrane</location>
        <topology evidence="1 7">Multi-pass membrane protein</topology>
    </subcellularLocation>
</comment>
<keyword evidence="3" id="KW-1003">Cell membrane</keyword>
<gene>
    <name evidence="9" type="ORF">J2S70_000528</name>
</gene>
<dbReference type="EMBL" id="JAUSQX010000001">
    <property type="protein sequence ID" value="MDP9805946.1"/>
    <property type="molecule type" value="Genomic_DNA"/>
</dbReference>
<evidence type="ECO:0000256" key="6">
    <source>
        <dbReference type="ARBA" id="ARBA00023136"/>
    </source>
</evidence>
<dbReference type="SUPFAM" id="SSF161098">
    <property type="entry name" value="MetI-like"/>
    <property type="match status" value="1"/>
</dbReference>
<evidence type="ECO:0000256" key="5">
    <source>
        <dbReference type="ARBA" id="ARBA00022989"/>
    </source>
</evidence>
<keyword evidence="10" id="KW-1185">Reference proteome</keyword>
<feature type="transmembrane region" description="Helical" evidence="7">
    <location>
        <begin position="265"/>
        <end position="291"/>
    </location>
</feature>
<feature type="transmembrane region" description="Helical" evidence="7">
    <location>
        <begin position="125"/>
        <end position="148"/>
    </location>
</feature>
<dbReference type="PROSITE" id="PS50928">
    <property type="entry name" value="ABC_TM1"/>
    <property type="match status" value="1"/>
</dbReference>
<evidence type="ECO:0000256" key="3">
    <source>
        <dbReference type="ARBA" id="ARBA00022475"/>
    </source>
</evidence>
<dbReference type="CDD" id="cd06261">
    <property type="entry name" value="TM_PBP2"/>
    <property type="match status" value="1"/>
</dbReference>
<accession>A0ABT9NEX5</accession>
<dbReference type="InterPro" id="IPR035906">
    <property type="entry name" value="MetI-like_sf"/>
</dbReference>
<organism evidence="9 10">
    <name type="scientific">Trueperella bonasi</name>
    <dbReference type="NCBI Taxonomy" id="312286"/>
    <lineage>
        <taxon>Bacteria</taxon>
        <taxon>Bacillati</taxon>
        <taxon>Actinomycetota</taxon>
        <taxon>Actinomycetes</taxon>
        <taxon>Actinomycetales</taxon>
        <taxon>Actinomycetaceae</taxon>
        <taxon>Trueperella</taxon>
    </lineage>
</organism>
<evidence type="ECO:0000256" key="2">
    <source>
        <dbReference type="ARBA" id="ARBA00022448"/>
    </source>
</evidence>
<dbReference type="Gene3D" id="1.10.3720.10">
    <property type="entry name" value="MetI-like"/>
    <property type="match status" value="1"/>
</dbReference>
<sequence length="300" mass="31429">MTDILMAAPSAPAKPERKKKRGLGWLLAVPAALVTAVFGLYPLFVLIYTSFGLGELGPYESESFEARGPLNGYIRALVINDSVREAIKNSLIVAGGAVVITVALAIPLVLYLARQARAGKQTGGIDVLMTFPIVLPGIIIGFFMIVLFGRNGLLVGAIPGTRGLAFTMVGLMIAYVYFSIPRVVGPLRGAAEMLDPDLQDTAYSLGASRTRVFFTVTLPLILPAAIEVAGTAAAVALGGYGTVAALSEGVRLLPLDVVDTLNNGYHIATASAYAVILALLTVLCLAVGNVLSKLVRRAFA</sequence>
<evidence type="ECO:0000313" key="9">
    <source>
        <dbReference type="EMBL" id="MDP9805946.1"/>
    </source>
</evidence>
<feature type="transmembrane region" description="Helical" evidence="7">
    <location>
        <begin position="154"/>
        <end position="178"/>
    </location>
</feature>
<evidence type="ECO:0000256" key="7">
    <source>
        <dbReference type="RuleBase" id="RU363032"/>
    </source>
</evidence>
<dbReference type="InterPro" id="IPR000515">
    <property type="entry name" value="MetI-like"/>
</dbReference>
<feature type="transmembrane region" description="Helical" evidence="7">
    <location>
        <begin position="91"/>
        <end position="113"/>
    </location>
</feature>
<feature type="transmembrane region" description="Helical" evidence="7">
    <location>
        <begin position="212"/>
        <end position="245"/>
    </location>
</feature>
<feature type="domain" description="ABC transmembrane type-1" evidence="8">
    <location>
        <begin position="87"/>
        <end position="288"/>
    </location>
</feature>
<comment type="caution">
    <text evidence="9">The sequence shown here is derived from an EMBL/GenBank/DDBJ whole genome shotgun (WGS) entry which is preliminary data.</text>
</comment>
<dbReference type="Pfam" id="PF00528">
    <property type="entry name" value="BPD_transp_1"/>
    <property type="match status" value="1"/>
</dbReference>
<protein>
    <submittedName>
        <fullName evidence="9">Spermidine/putrescine transport system permease protein</fullName>
    </submittedName>
</protein>
<comment type="similarity">
    <text evidence="7">Belongs to the binding-protein-dependent transport system permease family.</text>
</comment>
<dbReference type="PANTHER" id="PTHR30183:SF3">
    <property type="entry name" value="MOLYBDENUM TRANSPORT SYSTEM PERMEASE PROTEIN MODB"/>
    <property type="match status" value="1"/>
</dbReference>
<evidence type="ECO:0000313" key="10">
    <source>
        <dbReference type="Proteomes" id="UP001243212"/>
    </source>
</evidence>
<feature type="transmembrane region" description="Helical" evidence="7">
    <location>
        <begin position="23"/>
        <end position="48"/>
    </location>
</feature>
<name>A0ABT9NEX5_9ACTO</name>
<evidence type="ECO:0000256" key="4">
    <source>
        <dbReference type="ARBA" id="ARBA00022692"/>
    </source>
</evidence>
<keyword evidence="2 7" id="KW-0813">Transport</keyword>
<evidence type="ECO:0000259" key="8">
    <source>
        <dbReference type="PROSITE" id="PS50928"/>
    </source>
</evidence>
<keyword evidence="5 7" id="KW-1133">Transmembrane helix</keyword>
<dbReference type="RefSeq" id="WP_307682198.1">
    <property type="nucleotide sequence ID" value="NZ_JAUSQX010000001.1"/>
</dbReference>